<sequence length="255" mass="29802">MISSSNYYQEINLKFTAFLKTFSFIFLIWTYITYNNMELGYASTGGQLLHQSIGKSKKNVAEDILISFQLNKKVSNNLDTYMKNYKRRYKKKDGLSKLDCYCEKKVFEKLNYIYKISDEMRNNKKGFKKIILKKYGIGFIILTLIPALGLIYHILFGLGNDITGAIEFCKATNHYSGKEHTESGCTALNIKVWGKTLKNIEICNLIYIFTMITIVLLLFIYILRKIIKYEKLKARKGKMNRKVYICFCKEIFNIN</sequence>
<dbReference type="VEuPathDB" id="PlasmoDB:PVP01_0001870"/>
<keyword evidence="1" id="KW-1133">Transmembrane helix</keyword>
<dbReference type="EMBL" id="FLZR02000003">
    <property type="protein sequence ID" value="VUZ99472.1"/>
    <property type="molecule type" value="Genomic_DNA"/>
</dbReference>
<dbReference type="VEuPathDB" id="PlasmoDB:PVPAM_050008000"/>
<feature type="transmembrane region" description="Helical" evidence="1">
    <location>
        <begin position="135"/>
        <end position="155"/>
    </location>
</feature>
<protein>
    <recommendedName>
        <fullName evidence="3">Variable surface protein</fullName>
    </recommendedName>
</protein>
<feature type="transmembrane region" description="Helical" evidence="1">
    <location>
        <begin position="15"/>
        <end position="34"/>
    </location>
</feature>
<feature type="transmembrane region" description="Helical" evidence="1">
    <location>
        <begin position="205"/>
        <end position="223"/>
    </location>
</feature>
<dbReference type="Pfam" id="PF12420">
    <property type="entry name" value="DUF3671"/>
    <property type="match status" value="1"/>
</dbReference>
<proteinExistence type="predicted"/>
<dbReference type="Proteomes" id="UP000220605">
    <property type="component" value="Unassembled WGS sequence"/>
</dbReference>
<reference evidence="2" key="1">
    <citation type="submission" date="2016-07" db="EMBL/GenBank/DDBJ databases">
        <authorList>
            <consortium name="Pathogen Informatics"/>
        </authorList>
    </citation>
    <scope>NUCLEOTIDE SEQUENCE</scope>
</reference>
<accession>A0A565A4P4</accession>
<organism evidence="2">
    <name type="scientific">Plasmodium vivax</name>
    <name type="common">malaria parasite P. vivax</name>
    <dbReference type="NCBI Taxonomy" id="5855"/>
    <lineage>
        <taxon>Eukaryota</taxon>
        <taxon>Sar</taxon>
        <taxon>Alveolata</taxon>
        <taxon>Apicomplexa</taxon>
        <taxon>Aconoidasida</taxon>
        <taxon>Haemosporida</taxon>
        <taxon>Plasmodiidae</taxon>
        <taxon>Plasmodium</taxon>
        <taxon>Plasmodium (Plasmodium)</taxon>
    </lineage>
</organism>
<dbReference type="VEuPathDB" id="PlasmoDB:PVX_146260"/>
<evidence type="ECO:0000313" key="2">
    <source>
        <dbReference type="EMBL" id="VUZ99472.1"/>
    </source>
</evidence>
<evidence type="ECO:0008006" key="3">
    <source>
        <dbReference type="Google" id="ProtNLM"/>
    </source>
</evidence>
<dbReference type="OrthoDB" id="388916at2759"/>
<name>A0A565A4P4_PLAVI</name>
<keyword evidence="1" id="KW-0812">Transmembrane</keyword>
<keyword evidence="1" id="KW-0472">Membrane</keyword>
<evidence type="ECO:0000256" key="1">
    <source>
        <dbReference type="SAM" id="Phobius"/>
    </source>
</evidence>
<gene>
    <name evidence="2" type="ORF">PVP01_0001870</name>
</gene>
<dbReference type="InterPro" id="IPR022139">
    <property type="entry name" value="Fam-L/Fam-M-like_plasmodium"/>
</dbReference>
<dbReference type="AlphaFoldDB" id="A0A565A4P4"/>